<gene>
    <name evidence="8" type="primary">irf7</name>
</gene>
<dbReference type="Gene3D" id="1.10.10.10">
    <property type="entry name" value="Winged helix-like DNA-binding domain superfamily/Winged helix DNA-binding domain"/>
    <property type="match status" value="1"/>
</dbReference>
<dbReference type="PRINTS" id="PR00267">
    <property type="entry name" value="INTFRNREGFCT"/>
</dbReference>
<comment type="subcellular location">
    <subcellularLocation>
        <location evidence="1">Nucleus</location>
    </subcellularLocation>
</comment>
<dbReference type="GO" id="GO:0009615">
    <property type="term" value="P:response to virus"/>
    <property type="evidence" value="ECO:0007669"/>
    <property type="project" value="Ensembl"/>
</dbReference>
<protein>
    <submittedName>
        <fullName evidence="8">Interferon regulatory factor 7</fullName>
    </submittedName>
</protein>
<dbReference type="InterPro" id="IPR019471">
    <property type="entry name" value="Interferon_reg_factor-3"/>
</dbReference>
<dbReference type="OrthoDB" id="9836034at2759"/>
<dbReference type="GO" id="GO:0005634">
    <property type="term" value="C:nucleus"/>
    <property type="evidence" value="ECO:0007669"/>
    <property type="project" value="UniProtKB-SubCell"/>
</dbReference>
<dbReference type="PROSITE" id="PS00601">
    <property type="entry name" value="IRF_1"/>
    <property type="match status" value="1"/>
</dbReference>
<dbReference type="InterPro" id="IPR001346">
    <property type="entry name" value="Interferon_reg_fact_DNA-bd_dom"/>
</dbReference>
<dbReference type="InterPro" id="IPR019817">
    <property type="entry name" value="Interferon_reg_fac_CS"/>
</dbReference>
<dbReference type="KEGG" id="char:105908787"/>
<evidence type="ECO:0000313" key="7">
    <source>
        <dbReference type="Proteomes" id="UP000515152"/>
    </source>
</evidence>
<keyword evidence="7" id="KW-1185">Reference proteome</keyword>
<feature type="domain" description="IRF tryptophan pentad repeat" evidence="6">
    <location>
        <begin position="19"/>
        <end position="124"/>
    </location>
</feature>
<evidence type="ECO:0000256" key="3">
    <source>
        <dbReference type="ARBA" id="ARBA00023125"/>
    </source>
</evidence>
<proteinExistence type="predicted"/>
<dbReference type="Pfam" id="PF10401">
    <property type="entry name" value="IRF-3"/>
    <property type="match status" value="1"/>
</dbReference>
<dbReference type="GO" id="GO:0005737">
    <property type="term" value="C:cytoplasm"/>
    <property type="evidence" value="ECO:0007669"/>
    <property type="project" value="Ensembl"/>
</dbReference>
<keyword evidence="5" id="KW-0539">Nucleus</keyword>
<dbReference type="GeneID" id="105908787"/>
<dbReference type="SMART" id="SM01243">
    <property type="entry name" value="IRF-3"/>
    <property type="match status" value="1"/>
</dbReference>
<keyword evidence="2" id="KW-0805">Transcription regulation</keyword>
<evidence type="ECO:0000256" key="2">
    <source>
        <dbReference type="ARBA" id="ARBA00023015"/>
    </source>
</evidence>
<dbReference type="GO" id="GO:0035675">
    <property type="term" value="P:neuromast hair cell development"/>
    <property type="evidence" value="ECO:0007669"/>
    <property type="project" value="Ensembl"/>
</dbReference>
<evidence type="ECO:0000256" key="1">
    <source>
        <dbReference type="ARBA" id="ARBA00004123"/>
    </source>
</evidence>
<sequence>MQVPVSGGQSSAMHSSNNRPQFGRWLIEQVDSQQFEGLHWLDAQRTKFRIPWKHNSRKDCNDGDNMIFRAWAVTSGKILENPNDKAKWKTNFRCALSSLKNQFKQLHDNSKDSDNPHKVYERIVIADYRNSYENHTVQEFQGNLSYPMIEDIYTDFPPEDILHDDLLSNMITLDLNHQQQDPQPWVESYPQNNQVLPTPPVPVESTQPVSQNNSPVPVVQPHYPVLPLPLFWELEISIHYRRKEMLKTRVSAPLVQLHYQHEIGDLSGQPVCFPSTEGLLDHKQIKFTKRLLESIQRGLLFEVTQAGIFGTRQGMCKVFASTHHPAESQAEEPRKLVQNAREPLLSYEKFIKDLMDFKENKRGSPDYTIYLCFGEKYPDGKPLERKLIVVKVVPLICRELHERAQMDGASSLNSSVSLQISHDSLFDLISATFSVPMQE</sequence>
<dbReference type="InterPro" id="IPR036390">
    <property type="entry name" value="WH_DNA-bd_sf"/>
</dbReference>
<dbReference type="GO" id="GO:0000981">
    <property type="term" value="F:DNA-binding transcription factor activity, RNA polymerase II-specific"/>
    <property type="evidence" value="ECO:0007669"/>
    <property type="project" value="TreeGrafter"/>
</dbReference>
<name>A0A6P8FCU1_CLUHA</name>
<dbReference type="CDD" id="cd00103">
    <property type="entry name" value="IRF"/>
    <property type="match status" value="1"/>
</dbReference>
<dbReference type="GO" id="GO:0045580">
    <property type="term" value="P:regulation of T cell differentiation"/>
    <property type="evidence" value="ECO:0007669"/>
    <property type="project" value="Ensembl"/>
</dbReference>
<dbReference type="GO" id="GO:0000978">
    <property type="term" value="F:RNA polymerase II cis-regulatory region sequence-specific DNA binding"/>
    <property type="evidence" value="ECO:0007669"/>
    <property type="project" value="TreeGrafter"/>
</dbReference>
<dbReference type="SUPFAM" id="SSF46785">
    <property type="entry name" value="Winged helix' DNA-binding domain"/>
    <property type="match status" value="1"/>
</dbReference>
<dbReference type="PANTHER" id="PTHR11949">
    <property type="entry name" value="INTERFERON REGULATORY FACTOR"/>
    <property type="match status" value="1"/>
</dbReference>
<evidence type="ECO:0000256" key="4">
    <source>
        <dbReference type="ARBA" id="ARBA00023163"/>
    </source>
</evidence>
<dbReference type="RefSeq" id="XP_031421047.1">
    <property type="nucleotide sequence ID" value="XM_031565187.2"/>
</dbReference>
<dbReference type="GO" id="GO:0045893">
    <property type="term" value="P:positive regulation of DNA-templated transcription"/>
    <property type="evidence" value="ECO:0007669"/>
    <property type="project" value="UniProtKB-ARBA"/>
</dbReference>
<dbReference type="Proteomes" id="UP000515152">
    <property type="component" value="Chromosome 3"/>
</dbReference>
<dbReference type="GO" id="GO:0030097">
    <property type="term" value="P:hemopoiesis"/>
    <property type="evidence" value="ECO:0007669"/>
    <property type="project" value="Ensembl"/>
</dbReference>
<dbReference type="SUPFAM" id="SSF49879">
    <property type="entry name" value="SMAD/FHA domain"/>
    <property type="match status" value="1"/>
</dbReference>
<evidence type="ECO:0000259" key="6">
    <source>
        <dbReference type="PROSITE" id="PS51507"/>
    </source>
</evidence>
<dbReference type="CTD" id="3665"/>
<evidence type="ECO:0000256" key="5">
    <source>
        <dbReference type="ARBA" id="ARBA00023242"/>
    </source>
</evidence>
<keyword evidence="4" id="KW-0804">Transcription</keyword>
<dbReference type="PANTHER" id="PTHR11949:SF2">
    <property type="entry name" value="INTERFERON REGULATORY FACTOR 7"/>
    <property type="match status" value="1"/>
</dbReference>
<dbReference type="SMART" id="SM00348">
    <property type="entry name" value="IRF"/>
    <property type="match status" value="1"/>
</dbReference>
<dbReference type="Pfam" id="PF00605">
    <property type="entry name" value="IRF"/>
    <property type="match status" value="1"/>
</dbReference>
<dbReference type="GO" id="GO:1902037">
    <property type="term" value="P:negative regulation of hematopoietic stem cell differentiation"/>
    <property type="evidence" value="ECO:0007669"/>
    <property type="project" value="Ensembl"/>
</dbReference>
<dbReference type="GO" id="GO:0002376">
    <property type="term" value="P:immune system process"/>
    <property type="evidence" value="ECO:0007669"/>
    <property type="project" value="TreeGrafter"/>
</dbReference>
<evidence type="ECO:0000313" key="8">
    <source>
        <dbReference type="RefSeq" id="XP_031421047.1"/>
    </source>
</evidence>
<dbReference type="InterPro" id="IPR017855">
    <property type="entry name" value="SMAD-like_dom_sf"/>
</dbReference>
<reference evidence="8" key="1">
    <citation type="submission" date="2025-08" db="UniProtKB">
        <authorList>
            <consortium name="RefSeq"/>
        </authorList>
    </citation>
    <scope>IDENTIFICATION</scope>
</reference>
<dbReference type="Gene3D" id="2.60.200.10">
    <property type="match status" value="1"/>
</dbReference>
<dbReference type="InterPro" id="IPR008984">
    <property type="entry name" value="SMAD_FHA_dom_sf"/>
</dbReference>
<organism evidence="7 8">
    <name type="scientific">Clupea harengus</name>
    <name type="common">Atlantic herring</name>
    <dbReference type="NCBI Taxonomy" id="7950"/>
    <lineage>
        <taxon>Eukaryota</taxon>
        <taxon>Metazoa</taxon>
        <taxon>Chordata</taxon>
        <taxon>Craniata</taxon>
        <taxon>Vertebrata</taxon>
        <taxon>Euteleostomi</taxon>
        <taxon>Actinopterygii</taxon>
        <taxon>Neopterygii</taxon>
        <taxon>Teleostei</taxon>
        <taxon>Clupei</taxon>
        <taxon>Clupeiformes</taxon>
        <taxon>Clupeoidei</taxon>
        <taxon>Clupeidae</taxon>
        <taxon>Clupea</taxon>
    </lineage>
</organism>
<keyword evidence="3" id="KW-0238">DNA-binding</keyword>
<dbReference type="AlphaFoldDB" id="A0A6P8FCU1"/>
<accession>A0A6P8FCU1</accession>
<dbReference type="PROSITE" id="PS51507">
    <property type="entry name" value="IRF_2"/>
    <property type="match status" value="1"/>
</dbReference>
<dbReference type="InterPro" id="IPR036388">
    <property type="entry name" value="WH-like_DNA-bd_sf"/>
</dbReference>